<proteinExistence type="predicted"/>
<organism evidence="1 2">
    <name type="scientific">Kushneria marisflavi</name>
    <dbReference type="NCBI Taxonomy" id="157779"/>
    <lineage>
        <taxon>Bacteria</taxon>
        <taxon>Pseudomonadati</taxon>
        <taxon>Pseudomonadota</taxon>
        <taxon>Gammaproteobacteria</taxon>
        <taxon>Oceanospirillales</taxon>
        <taxon>Halomonadaceae</taxon>
        <taxon>Kushneria</taxon>
    </lineage>
</organism>
<dbReference type="EMBL" id="CP021358">
    <property type="protein sequence ID" value="ART63196.1"/>
    <property type="molecule type" value="Genomic_DNA"/>
</dbReference>
<evidence type="ECO:0000313" key="1">
    <source>
        <dbReference type="EMBL" id="ART63196.1"/>
    </source>
</evidence>
<protein>
    <submittedName>
        <fullName evidence="1">Uncharacterized protein</fullName>
    </submittedName>
</protein>
<dbReference type="AlphaFoldDB" id="A0A240UPY8"/>
<dbReference type="Proteomes" id="UP000194457">
    <property type="component" value="Chromosome"/>
</dbReference>
<reference evidence="1 2" key="1">
    <citation type="submission" date="2017-05" db="EMBL/GenBank/DDBJ databases">
        <authorList>
            <person name="Song R."/>
            <person name="Chenine A.L."/>
            <person name="Ruprecht R.M."/>
        </authorList>
    </citation>
    <scope>NUCLEOTIDE SEQUENCE [LARGE SCALE GENOMIC DNA]</scope>
    <source>
        <strain evidence="1">SW32</strain>
    </source>
</reference>
<gene>
    <name evidence="1" type="ORF">B9H00_09130</name>
</gene>
<keyword evidence="2" id="KW-1185">Reference proteome</keyword>
<dbReference type="OrthoDB" id="1149978at2"/>
<dbReference type="KEGG" id="kma:B9H00_09130"/>
<accession>A0A240UPY8</accession>
<dbReference type="RefSeq" id="WP_086900383.1">
    <property type="nucleotide sequence ID" value="NZ_CP021358.1"/>
</dbReference>
<name>A0A240UPY8_9GAMM</name>
<evidence type="ECO:0000313" key="2">
    <source>
        <dbReference type="Proteomes" id="UP000194457"/>
    </source>
</evidence>
<sequence length="223" mass="25403">MSEYHHHLQVFDNAFNQLPHYSAYPLMRPFVGRGYGQHGPKILLVAESHYLPLESSLHLNAQRWYDGSEKDLDDTDKPCWIHTRKIIDKKDGKWTAKGHEIYRRLNRALSEAGYSGDGNLFRYVAFMNGFQRPAVTGESLEVQGEDIEVATQTINGVIDIIEPECVIFVSTKAKRYLAKHLDIESEGVPHPACAWWYRPTKHGTGKERFINVLSGLYSGVEAD</sequence>